<sequence length="242" mass="27416">MKGYLLLHGFAGSPEDLMPVARMIKGYGGRVLTPVLAGHGKGRDAMREVDWEDWLTSAENGLDQLSRVCSGVSVIGFSLGALLTVLLARDYRVVDRVVLMSPPVFTNPTELMWGMADVLKHAKNPTGTYLKEYLRRLFRSPVRSIGELHGLMKTVEPVYRELEKPTLILQGGKDDLAHPKGARHIYNRIPAEEKRLVVLHRSRHLLCMDREVERVLEETESFLGLKETEPQRPISWSRTRHV</sequence>
<dbReference type="RefSeq" id="WP_380705332.1">
    <property type="nucleotide sequence ID" value="NZ_JBHSAP010000015.1"/>
</dbReference>
<evidence type="ECO:0000313" key="3">
    <source>
        <dbReference type="Proteomes" id="UP001595843"/>
    </source>
</evidence>
<dbReference type="InterPro" id="IPR022742">
    <property type="entry name" value="Hydrolase_4"/>
</dbReference>
<accession>A0ABV8JFI7</accession>
<evidence type="ECO:0000259" key="1">
    <source>
        <dbReference type="Pfam" id="PF12146"/>
    </source>
</evidence>
<feature type="domain" description="Serine aminopeptidase S33" evidence="1">
    <location>
        <begin position="5"/>
        <end position="211"/>
    </location>
</feature>
<gene>
    <name evidence="2" type="ORF">ACFOUO_11985</name>
</gene>
<dbReference type="GO" id="GO:0016787">
    <property type="term" value="F:hydrolase activity"/>
    <property type="evidence" value="ECO:0007669"/>
    <property type="project" value="UniProtKB-KW"/>
</dbReference>
<dbReference type="InterPro" id="IPR012354">
    <property type="entry name" value="Esterase_lipase"/>
</dbReference>
<dbReference type="Pfam" id="PF12146">
    <property type="entry name" value="Hydrolase_4"/>
    <property type="match status" value="1"/>
</dbReference>
<dbReference type="PANTHER" id="PTHR43433">
    <property type="entry name" value="HYDROLASE, ALPHA/BETA FOLD FAMILY PROTEIN"/>
    <property type="match status" value="1"/>
</dbReference>
<keyword evidence="3" id="KW-1185">Reference proteome</keyword>
<dbReference type="PANTHER" id="PTHR43433:SF5">
    <property type="entry name" value="AB HYDROLASE-1 DOMAIN-CONTAINING PROTEIN"/>
    <property type="match status" value="1"/>
</dbReference>
<dbReference type="EMBL" id="JBHSAP010000015">
    <property type="protein sequence ID" value="MFC4077521.1"/>
    <property type="molecule type" value="Genomic_DNA"/>
</dbReference>
<keyword evidence="2" id="KW-0378">Hydrolase</keyword>
<proteinExistence type="predicted"/>
<dbReference type="Proteomes" id="UP001595843">
    <property type="component" value="Unassembled WGS sequence"/>
</dbReference>
<name>A0ABV8JFI7_9BACL</name>
<dbReference type="PIRSF" id="PIRSF017388">
    <property type="entry name" value="Esterase_lipase"/>
    <property type="match status" value="1"/>
</dbReference>
<organism evidence="2 3">
    <name type="scientific">Salinithrix halophila</name>
    <dbReference type="NCBI Taxonomy" id="1485204"/>
    <lineage>
        <taxon>Bacteria</taxon>
        <taxon>Bacillati</taxon>
        <taxon>Bacillota</taxon>
        <taxon>Bacilli</taxon>
        <taxon>Bacillales</taxon>
        <taxon>Thermoactinomycetaceae</taxon>
        <taxon>Salinithrix</taxon>
    </lineage>
</organism>
<comment type="caution">
    <text evidence="2">The sequence shown here is derived from an EMBL/GenBank/DDBJ whole genome shotgun (WGS) entry which is preliminary data.</text>
</comment>
<evidence type="ECO:0000313" key="2">
    <source>
        <dbReference type="EMBL" id="MFC4077521.1"/>
    </source>
</evidence>
<dbReference type="InterPro" id="IPR050471">
    <property type="entry name" value="AB_hydrolase"/>
</dbReference>
<dbReference type="Gene3D" id="3.40.50.1820">
    <property type="entry name" value="alpha/beta hydrolase"/>
    <property type="match status" value="1"/>
</dbReference>
<dbReference type="SUPFAM" id="SSF53474">
    <property type="entry name" value="alpha/beta-Hydrolases"/>
    <property type="match status" value="1"/>
</dbReference>
<protein>
    <submittedName>
        <fullName evidence="2">Alpha/beta hydrolase</fullName>
    </submittedName>
</protein>
<dbReference type="InterPro" id="IPR029058">
    <property type="entry name" value="AB_hydrolase_fold"/>
</dbReference>
<reference evidence="3" key="1">
    <citation type="journal article" date="2019" name="Int. J. Syst. Evol. Microbiol.">
        <title>The Global Catalogue of Microorganisms (GCM) 10K type strain sequencing project: providing services to taxonomists for standard genome sequencing and annotation.</title>
        <authorList>
            <consortium name="The Broad Institute Genomics Platform"/>
            <consortium name="The Broad Institute Genome Sequencing Center for Infectious Disease"/>
            <person name="Wu L."/>
            <person name="Ma J."/>
        </authorList>
    </citation>
    <scope>NUCLEOTIDE SEQUENCE [LARGE SCALE GENOMIC DNA]</scope>
    <source>
        <strain evidence="3">IBRC-M 10813</strain>
    </source>
</reference>